<dbReference type="PANTHER" id="PTHR42996">
    <property type="entry name" value="PHOSPHATE-BINDING PROTEIN PSTS"/>
    <property type="match status" value="1"/>
</dbReference>
<evidence type="ECO:0000256" key="5">
    <source>
        <dbReference type="ARBA" id="ARBA00022592"/>
    </source>
</evidence>
<dbReference type="InterPro" id="IPR005673">
    <property type="entry name" value="ABC_phos-bd_PstS"/>
</dbReference>
<dbReference type="Gene3D" id="3.40.190.10">
    <property type="entry name" value="Periplasmic binding protein-like II"/>
    <property type="match status" value="2"/>
</dbReference>
<evidence type="ECO:0000256" key="4">
    <source>
        <dbReference type="ARBA" id="ARBA00022448"/>
    </source>
</evidence>
<dbReference type="AlphaFoldDB" id="A0A4R2GNG8"/>
<gene>
    <name evidence="8" type="ORF">EV194_101467</name>
</gene>
<organism evidence="8 9">
    <name type="scientific">Natronoflexus pectinivorans</name>
    <dbReference type="NCBI Taxonomy" id="682526"/>
    <lineage>
        <taxon>Bacteria</taxon>
        <taxon>Pseudomonadati</taxon>
        <taxon>Bacteroidota</taxon>
        <taxon>Bacteroidia</taxon>
        <taxon>Marinilabiliales</taxon>
        <taxon>Marinilabiliaceae</taxon>
        <taxon>Natronoflexus</taxon>
    </lineage>
</organism>
<dbReference type="GO" id="GO:0043190">
    <property type="term" value="C:ATP-binding cassette (ABC) transporter complex"/>
    <property type="evidence" value="ECO:0007669"/>
    <property type="project" value="InterPro"/>
</dbReference>
<dbReference type="InterPro" id="IPR050962">
    <property type="entry name" value="Phosphate-bind_PstS"/>
</dbReference>
<accession>A0A4R2GNG8</accession>
<proteinExistence type="inferred from homology"/>
<comment type="function">
    <text evidence="1">Part of the ABC transporter complex PstSACB involved in phosphate import.</text>
</comment>
<dbReference type="GO" id="GO:0042301">
    <property type="term" value="F:phosphate ion binding"/>
    <property type="evidence" value="ECO:0007669"/>
    <property type="project" value="InterPro"/>
</dbReference>
<evidence type="ECO:0000256" key="1">
    <source>
        <dbReference type="ARBA" id="ARBA00002841"/>
    </source>
</evidence>
<keyword evidence="4 6" id="KW-0813">Transport</keyword>
<reference evidence="8 9" key="1">
    <citation type="submission" date="2019-03" db="EMBL/GenBank/DDBJ databases">
        <title>Genomic Encyclopedia of Type Strains, Phase IV (KMG-IV): sequencing the most valuable type-strain genomes for metagenomic binning, comparative biology and taxonomic classification.</title>
        <authorList>
            <person name="Goeker M."/>
        </authorList>
    </citation>
    <scope>NUCLEOTIDE SEQUENCE [LARGE SCALE GENOMIC DNA]</scope>
    <source>
        <strain evidence="8 9">DSM 24179</strain>
    </source>
</reference>
<evidence type="ECO:0000259" key="7">
    <source>
        <dbReference type="Pfam" id="PF12849"/>
    </source>
</evidence>
<comment type="similarity">
    <text evidence="2 6">Belongs to the PstS family.</text>
</comment>
<feature type="domain" description="PBP" evidence="7">
    <location>
        <begin position="49"/>
        <end position="343"/>
    </location>
</feature>
<dbReference type="Proteomes" id="UP000295221">
    <property type="component" value="Unassembled WGS sequence"/>
</dbReference>
<dbReference type="NCBIfam" id="TIGR00975">
    <property type="entry name" value="3a0107s03"/>
    <property type="match status" value="1"/>
</dbReference>
<protein>
    <recommendedName>
        <fullName evidence="6">Phosphate-binding protein</fullName>
    </recommendedName>
</protein>
<evidence type="ECO:0000256" key="6">
    <source>
        <dbReference type="PIRNR" id="PIRNR002756"/>
    </source>
</evidence>
<sequence length="392" mass="42852">MKQVPMFRDLFHNTFTKQILVMKSSKRKSSFFASIALSAAMMFSVSLNTQAQATRVDLLGAGASFPAPLVTAMADQYRTVTNGRVTVNYQSIGSGGGIRQFVEQTIMFGMTEAFLSDEIVGNIERSTGGKAFNMPITLADVVPTYNLPGVDKGLVFNAELLVDIYLGKITRWNDAKIRALNPGKNLPNLPITVVHRSDGSGTTNIWTSYFTRVSDEWKNRVGMGTSVNWPTGVGGNGNEGVAGVVKNMPGAIGYNSLAYAILNDLAYGSVINASGNTIEPSFAATTEAANIELPDDTRILFTNTPAPNGYPIAGFAWMLVYEHLDKNNAITNRRQAEELIRFLIWSITDGQELSEMLGYARLPQAAIDKNKAMIKQMKWRGELIGQQILNEK</sequence>
<dbReference type="EMBL" id="SLWK01000001">
    <property type="protein sequence ID" value="TCO10835.1"/>
    <property type="molecule type" value="Genomic_DNA"/>
</dbReference>
<comment type="caution">
    <text evidence="8">The sequence shown here is derived from an EMBL/GenBank/DDBJ whole genome shotgun (WGS) entry which is preliminary data.</text>
</comment>
<evidence type="ECO:0000313" key="9">
    <source>
        <dbReference type="Proteomes" id="UP000295221"/>
    </source>
</evidence>
<evidence type="ECO:0000256" key="3">
    <source>
        <dbReference type="ARBA" id="ARBA00011529"/>
    </source>
</evidence>
<dbReference type="PANTHER" id="PTHR42996:SF1">
    <property type="entry name" value="PHOSPHATE-BINDING PROTEIN PSTS"/>
    <property type="match status" value="1"/>
</dbReference>
<keyword evidence="9" id="KW-1185">Reference proteome</keyword>
<keyword evidence="5 6" id="KW-0592">Phosphate transport</keyword>
<evidence type="ECO:0000313" key="8">
    <source>
        <dbReference type="EMBL" id="TCO10835.1"/>
    </source>
</evidence>
<dbReference type="InterPro" id="IPR024370">
    <property type="entry name" value="PBP_domain"/>
</dbReference>
<dbReference type="CDD" id="cd13565">
    <property type="entry name" value="PBP2_PstS"/>
    <property type="match status" value="1"/>
</dbReference>
<name>A0A4R2GNG8_9BACT</name>
<evidence type="ECO:0000256" key="2">
    <source>
        <dbReference type="ARBA" id="ARBA00008725"/>
    </source>
</evidence>
<dbReference type="Pfam" id="PF12849">
    <property type="entry name" value="PBP_like_2"/>
    <property type="match status" value="1"/>
</dbReference>
<dbReference type="GO" id="GO:0035435">
    <property type="term" value="P:phosphate ion transmembrane transport"/>
    <property type="evidence" value="ECO:0007669"/>
    <property type="project" value="InterPro"/>
</dbReference>
<dbReference type="PIRSF" id="PIRSF002756">
    <property type="entry name" value="PstS"/>
    <property type="match status" value="1"/>
</dbReference>
<comment type="subunit">
    <text evidence="3">The complex is composed of two ATP-binding proteins (PstB), two transmembrane proteins (PstC and PstA) and a solute-binding protein (PstS).</text>
</comment>
<dbReference type="SUPFAM" id="SSF53850">
    <property type="entry name" value="Periplasmic binding protein-like II"/>
    <property type="match status" value="1"/>
</dbReference>